<dbReference type="GO" id="GO:0032259">
    <property type="term" value="P:methylation"/>
    <property type="evidence" value="ECO:0007669"/>
    <property type="project" value="UniProtKB-KW"/>
</dbReference>
<evidence type="ECO:0000256" key="1">
    <source>
        <dbReference type="ARBA" id="ARBA00022603"/>
    </source>
</evidence>
<evidence type="ECO:0000313" key="6">
    <source>
        <dbReference type="Proteomes" id="UP001144471"/>
    </source>
</evidence>
<evidence type="ECO:0000259" key="4">
    <source>
        <dbReference type="Pfam" id="PF08241"/>
    </source>
</evidence>
<keyword evidence="6" id="KW-1185">Reference proteome</keyword>
<dbReference type="InterPro" id="IPR013216">
    <property type="entry name" value="Methyltransf_11"/>
</dbReference>
<evidence type="ECO:0000256" key="2">
    <source>
        <dbReference type="ARBA" id="ARBA00022679"/>
    </source>
</evidence>
<organism evidence="5 6">
    <name type="scientific">Propionigenium maris DSM 9537</name>
    <dbReference type="NCBI Taxonomy" id="1123000"/>
    <lineage>
        <taxon>Bacteria</taxon>
        <taxon>Fusobacteriati</taxon>
        <taxon>Fusobacteriota</taxon>
        <taxon>Fusobacteriia</taxon>
        <taxon>Fusobacteriales</taxon>
        <taxon>Fusobacteriaceae</taxon>
        <taxon>Propionigenium</taxon>
    </lineage>
</organism>
<dbReference type="PANTHER" id="PTHR43464:SF19">
    <property type="entry name" value="UBIQUINONE BIOSYNTHESIS O-METHYLTRANSFERASE, MITOCHONDRIAL"/>
    <property type="match status" value="1"/>
</dbReference>
<reference evidence="5" key="1">
    <citation type="submission" date="2022-12" db="EMBL/GenBank/DDBJ databases">
        <title>Reference genome sequencing for broad-spectrum identification of bacterial and archaeal isolates by mass spectrometry.</title>
        <authorList>
            <person name="Sekiguchi Y."/>
            <person name="Tourlousse D.M."/>
        </authorList>
    </citation>
    <scope>NUCLEOTIDE SEQUENCE</scope>
    <source>
        <strain evidence="5">10succ1</strain>
    </source>
</reference>
<gene>
    <name evidence="5" type="ORF">PM10SUCC1_27500</name>
</gene>
<dbReference type="RefSeq" id="WP_281836761.1">
    <property type="nucleotide sequence ID" value="NZ_BSDY01000015.1"/>
</dbReference>
<dbReference type="GO" id="GO:0008757">
    <property type="term" value="F:S-adenosylmethionine-dependent methyltransferase activity"/>
    <property type="evidence" value="ECO:0007669"/>
    <property type="project" value="InterPro"/>
</dbReference>
<dbReference type="InterPro" id="IPR029063">
    <property type="entry name" value="SAM-dependent_MTases_sf"/>
</dbReference>
<protein>
    <submittedName>
        <fullName evidence="5">SAM-dependent methyltransferase</fullName>
    </submittedName>
</protein>
<dbReference type="AlphaFoldDB" id="A0A9W6GNW7"/>
<feature type="domain" description="Methyltransferase type 11" evidence="4">
    <location>
        <begin position="47"/>
        <end position="146"/>
    </location>
</feature>
<dbReference type="EMBL" id="BSDY01000015">
    <property type="protein sequence ID" value="GLI57236.1"/>
    <property type="molecule type" value="Genomic_DNA"/>
</dbReference>
<name>A0A9W6GNW7_9FUSO</name>
<keyword evidence="3" id="KW-0949">S-adenosyl-L-methionine</keyword>
<dbReference type="Proteomes" id="UP001144471">
    <property type="component" value="Unassembled WGS sequence"/>
</dbReference>
<accession>A0A9W6GNW7</accession>
<dbReference type="CDD" id="cd02440">
    <property type="entry name" value="AdoMet_MTases"/>
    <property type="match status" value="1"/>
</dbReference>
<evidence type="ECO:0000256" key="3">
    <source>
        <dbReference type="ARBA" id="ARBA00022691"/>
    </source>
</evidence>
<dbReference type="Gene3D" id="3.40.50.150">
    <property type="entry name" value="Vaccinia Virus protein VP39"/>
    <property type="match status" value="1"/>
</dbReference>
<evidence type="ECO:0000313" key="5">
    <source>
        <dbReference type="EMBL" id="GLI57236.1"/>
    </source>
</evidence>
<dbReference type="Pfam" id="PF08241">
    <property type="entry name" value="Methyltransf_11"/>
    <property type="match status" value="1"/>
</dbReference>
<keyword evidence="2" id="KW-0808">Transferase</keyword>
<comment type="caution">
    <text evidence="5">The sequence shown here is derived from an EMBL/GenBank/DDBJ whole genome shotgun (WGS) entry which is preliminary data.</text>
</comment>
<dbReference type="PANTHER" id="PTHR43464">
    <property type="entry name" value="METHYLTRANSFERASE"/>
    <property type="match status" value="1"/>
</dbReference>
<keyword evidence="1 5" id="KW-0489">Methyltransferase</keyword>
<dbReference type="SUPFAM" id="SSF53335">
    <property type="entry name" value="S-adenosyl-L-methionine-dependent methyltransferases"/>
    <property type="match status" value="1"/>
</dbReference>
<proteinExistence type="predicted"/>
<sequence length="241" mass="28310">MNKLSLESYEKMADDYAEYVDNKPWNADYERPATLSLVGEVRGEKILDAGCAAGWYSKKFLEMEARGVVGLDFSPEMIKIANHRLKGEVKGSYNFYCHDLNERMDYLQDKTFDKVVSSLTLHYLEDWSTALNEFNRVLKDEGKLVISIHHPFMEYLVFEKEDYFRRELTTDIWNMNGREVEVRFYTRPLHEVINSITGAGFLIEEILEPMPTLKFKEKNSKAYETLTKRPQFLFIKAIKNR</sequence>